<evidence type="ECO:0000313" key="1">
    <source>
        <dbReference type="EMBL" id="EFI36093.1"/>
    </source>
</evidence>
<reference evidence="1" key="1">
    <citation type="submission" date="2010-05" db="EMBL/GenBank/DDBJ databases">
        <title>The draft genome of Desulfonatronospira thiodismutans ASO3-1.</title>
        <authorList>
            <consortium name="US DOE Joint Genome Institute (JGI-PGF)"/>
            <person name="Lucas S."/>
            <person name="Copeland A."/>
            <person name="Lapidus A."/>
            <person name="Cheng J.-F."/>
            <person name="Bruce D."/>
            <person name="Goodwin L."/>
            <person name="Pitluck S."/>
            <person name="Chertkov O."/>
            <person name="Brettin T."/>
            <person name="Detter J.C."/>
            <person name="Han C."/>
            <person name="Land M.L."/>
            <person name="Hauser L."/>
            <person name="Kyrpides N."/>
            <person name="Mikhailova N."/>
            <person name="Muyzer G."/>
            <person name="Woyke T."/>
        </authorList>
    </citation>
    <scope>NUCLEOTIDE SEQUENCE [LARGE SCALE GENOMIC DNA]</scope>
    <source>
        <strain evidence="1">ASO3-1</strain>
    </source>
</reference>
<proteinExistence type="predicted"/>
<comment type="caution">
    <text evidence="1">The sequence shown here is derived from an EMBL/GenBank/DDBJ whole genome shotgun (WGS) entry which is preliminary data.</text>
</comment>
<dbReference type="EMBL" id="ACJN02000001">
    <property type="protein sequence ID" value="EFI36093.1"/>
    <property type="molecule type" value="Genomic_DNA"/>
</dbReference>
<dbReference type="eggNOG" id="ENOG5032XN2">
    <property type="taxonomic scope" value="Bacteria"/>
</dbReference>
<protein>
    <submittedName>
        <fullName evidence="1">Uncharacterized protein</fullName>
    </submittedName>
</protein>
<dbReference type="Proteomes" id="UP000005496">
    <property type="component" value="Unassembled WGS sequence"/>
</dbReference>
<gene>
    <name evidence="1" type="ORF">Dthio_PD3540</name>
</gene>
<evidence type="ECO:0000313" key="2">
    <source>
        <dbReference type="Proteomes" id="UP000005496"/>
    </source>
</evidence>
<name>D6SN32_9BACT</name>
<dbReference type="RefSeq" id="WP_008869218.1">
    <property type="nucleotide sequence ID" value="NZ_ACJN02000001.1"/>
</dbReference>
<accession>D6SN32</accession>
<keyword evidence="2" id="KW-1185">Reference proteome</keyword>
<dbReference type="OrthoDB" id="6977728at2"/>
<sequence>MSQENIGISIHQSVKMIEQAGREIDSLSELIQREIENSISSDLPNLCKVVESWSENLSERNDDYGWVLTDYAFSLGLGQIRKGTPTTARWLGIQISLAGDGMCSEVVKNEQPLVHINLWDHPVSFDEEIYMGPELESTDVQLIDNVLFDWTSEEKFWQDKVWTYSLFLTSLNTIEDIRKKIVQPVTELMKGASPEQAGLTEIEGVVRYNKIVENHYDVA</sequence>
<organism evidence="1 2">
    <name type="scientific">Desulfonatronospira thiodismutans ASO3-1</name>
    <dbReference type="NCBI Taxonomy" id="555779"/>
    <lineage>
        <taxon>Bacteria</taxon>
        <taxon>Pseudomonadati</taxon>
        <taxon>Thermodesulfobacteriota</taxon>
        <taxon>Desulfovibrionia</taxon>
        <taxon>Desulfovibrionales</taxon>
        <taxon>Desulfonatronovibrionaceae</taxon>
        <taxon>Desulfonatronospira</taxon>
    </lineage>
</organism>
<dbReference type="AlphaFoldDB" id="D6SN32"/>